<feature type="compositionally biased region" description="Basic residues" evidence="1">
    <location>
        <begin position="683"/>
        <end position="696"/>
    </location>
</feature>
<evidence type="ECO:0000256" key="1">
    <source>
        <dbReference type="SAM" id="MobiDB-lite"/>
    </source>
</evidence>
<gene>
    <name evidence="2" type="ORF">IE077_003783</name>
</gene>
<proteinExistence type="predicted"/>
<sequence>MFLGKFLGENFEAGEHLDTLSKRSKSDRIASKCPISAEVVGDRDVVCISIGHQNILAERNELNTSKPEDSRLTEELENQSFTKNFVDSTTLSADSINMQHVYSPSRVDKPTPTQPNIIFFVVTFFGRQTKAETIFGEKRWMSTNFDEASLDQKLLLGVTAFCSKRSALSSRRIAEYIQAYCSLLEGKPIKIVDCSDVKGLGSSRRTTVLRRIHLACDTIHTKMKLLSSRTIPILAGQMDEAIIVVIRPYCTWVLQQAPQELVPAMWPRHLSNDCYAELENASKLAQIENKNILRAAVVLSWRTLSGELSETLSAKSMLLNWSGILKDWHAYHTMGNSVLLECYIECLRTALSAFEPPPQIAADSIILNVDYGKALGKEFYGEQFYMNTEATLQEAQIPQRCKYYKHNSPSAALHPSEPIEYPDAWAQLHLKMNQELGCIVTTGNRIECVGKLHAFTNNASEMRSQQDNKNIIKKNIGTVTTKDKFQISYEYNKKKEKTSKLDNFTATKKISMATSCRKDTDERDPHGKNIEQITERKICSAMLSFEKNELQRHEKLVHTNAIPLILNTKDTQDANFQHDTKKQKLHESNDTLKPCQVGIECKTAKYSMIYQDSPNFPRGLKLKKKADTPLHSSCASLQHIKRSTAFASHVDVKPVEISSKAVTGAKTTQVEHRAKSPEFSFSQRRKHSRIPYHRKSSLATPNSSISQWKRSPHFEQIVPKHSSVEWSLNRGNTAPASTSRRLPRFERTQGGIRFEQSRQRWVGDLTINGSRIQKCFHIKHFNLIGGLEEARRWRYETLVEHGEKIDIEKEKHLIEDIKEKIISLQPRYRPHDMLLSLRQPVKGFEHLYTKFNINALLPPELVQRVKERKPKA</sequence>
<feature type="region of interest" description="Disordered" evidence="1">
    <location>
        <begin position="663"/>
        <end position="707"/>
    </location>
</feature>
<feature type="region of interest" description="Disordered" evidence="1">
    <location>
        <begin position="726"/>
        <end position="749"/>
    </location>
</feature>
<evidence type="ECO:0000313" key="3">
    <source>
        <dbReference type="Proteomes" id="UP000823046"/>
    </source>
</evidence>
<accession>A0ABQ7J7H9</accession>
<dbReference type="EMBL" id="JADAQX010000543">
    <property type="protein sequence ID" value="KAF8819934.1"/>
    <property type="molecule type" value="Genomic_DNA"/>
</dbReference>
<protein>
    <submittedName>
        <fullName evidence="2">Uncharacterized protein</fullName>
    </submittedName>
</protein>
<organism evidence="2 3">
    <name type="scientific">Cardiosporidium cionae</name>
    <dbReference type="NCBI Taxonomy" id="476202"/>
    <lineage>
        <taxon>Eukaryota</taxon>
        <taxon>Sar</taxon>
        <taxon>Alveolata</taxon>
        <taxon>Apicomplexa</taxon>
        <taxon>Aconoidasida</taxon>
        <taxon>Nephromycida</taxon>
        <taxon>Cardiosporidium</taxon>
    </lineage>
</organism>
<comment type="caution">
    <text evidence="2">The sequence shown here is derived from an EMBL/GenBank/DDBJ whole genome shotgun (WGS) entry which is preliminary data.</text>
</comment>
<dbReference type="Proteomes" id="UP000823046">
    <property type="component" value="Unassembled WGS sequence"/>
</dbReference>
<reference evidence="2 3" key="1">
    <citation type="journal article" date="2020" name="bioRxiv">
        <title>Metabolic contributions of an alphaproteobacterial endosymbiont in the apicomplexan Cardiosporidium cionae.</title>
        <authorList>
            <person name="Hunter E.S."/>
            <person name="Paight C.J."/>
            <person name="Lane C.E."/>
        </authorList>
    </citation>
    <scope>NUCLEOTIDE SEQUENCE [LARGE SCALE GENOMIC DNA]</scope>
    <source>
        <strain evidence="2">ESH_2018</strain>
    </source>
</reference>
<name>A0ABQ7J7H9_9APIC</name>
<feature type="compositionally biased region" description="Polar residues" evidence="1">
    <location>
        <begin position="697"/>
        <end position="707"/>
    </location>
</feature>
<keyword evidence="3" id="KW-1185">Reference proteome</keyword>
<feature type="compositionally biased region" description="Polar residues" evidence="1">
    <location>
        <begin position="726"/>
        <end position="740"/>
    </location>
</feature>
<evidence type="ECO:0000313" key="2">
    <source>
        <dbReference type="EMBL" id="KAF8819934.1"/>
    </source>
</evidence>